<dbReference type="EMBL" id="BDGE01000060">
    <property type="protein sequence ID" value="GBE93862.1"/>
    <property type="molecule type" value="Genomic_DNA"/>
</dbReference>
<dbReference type="AlphaFoldDB" id="A0A2H6LKX7"/>
<evidence type="ECO:0000313" key="2">
    <source>
        <dbReference type="Proteomes" id="UP000236527"/>
    </source>
</evidence>
<name>A0A2H6LKX7_9NOSO</name>
<evidence type="ECO:0000313" key="1">
    <source>
        <dbReference type="EMBL" id="GBE93862.1"/>
    </source>
</evidence>
<accession>A0A2H6LKX7</accession>
<gene>
    <name evidence="1" type="ORF">NCWK1_3627</name>
</gene>
<dbReference type="Proteomes" id="UP000236527">
    <property type="component" value="Unassembled WGS sequence"/>
</dbReference>
<proteinExistence type="predicted"/>
<keyword evidence="2" id="KW-1185">Reference proteome</keyword>
<protein>
    <submittedName>
        <fullName evidence="1">Uncharacterized protein</fullName>
    </submittedName>
</protein>
<dbReference type="RefSeq" id="WP_103125777.1">
    <property type="nucleotide sequence ID" value="NZ_DF978432.1"/>
</dbReference>
<reference evidence="2" key="1">
    <citation type="journal article" date="2018" name="Genome Announc.">
        <title>Draft Genome Sequence of the Nitrogen-Fixing and Hormogonia-Inducing Cyanobacterium Nostoc cycadae Strain WK-1, Isolated from the Coralloid Roots of Cycas revoluta.</title>
        <authorList>
            <person name="Kanesaki Y."/>
            <person name="Hirose M."/>
            <person name="Hirose Y."/>
            <person name="Fujisawa T."/>
            <person name="Nakamura Y."/>
            <person name="Watanabe S."/>
            <person name="Matsunaga S."/>
            <person name="Uchida H."/>
            <person name="Murakami A."/>
        </authorList>
    </citation>
    <scope>NUCLEOTIDE SEQUENCE [LARGE SCALE GENOMIC DNA]</scope>
    <source>
        <strain evidence="2">WK-1</strain>
    </source>
</reference>
<comment type="caution">
    <text evidence="1">The sequence shown here is derived from an EMBL/GenBank/DDBJ whole genome shotgun (WGS) entry which is preliminary data.</text>
</comment>
<organism evidence="1 2">
    <name type="scientific">Nostoc cycadae WK-1</name>
    <dbReference type="NCBI Taxonomy" id="1861711"/>
    <lineage>
        <taxon>Bacteria</taxon>
        <taxon>Bacillati</taxon>
        <taxon>Cyanobacteriota</taxon>
        <taxon>Cyanophyceae</taxon>
        <taxon>Nostocales</taxon>
        <taxon>Nostocaceae</taxon>
        <taxon>Nostoc</taxon>
    </lineage>
</organism>
<sequence length="211" mass="24234">MTDPIAKGGRGHKAPYETTHVRIAEGIKPVVERLSAVYRQKFFGNTNPDCNGATEVIERVEAALSPVVPTVENYQQVCTRYLASLQLEEQAPEYKKAKQHIEAFIQELKMARLSLTPSLKKMNVEALQLLRQEFKNNWLSFFEAISIEPGYFQTFEELLQALEREMAVPYGDLESHEKDFLRGWDEVYSKACAEADRRKHGASSNFNWFEQ</sequence>